<keyword evidence="1" id="KW-1133">Transmembrane helix</keyword>
<name>A0A9W3G7X1_CAMBA</name>
<dbReference type="AlphaFoldDB" id="A0A9W3G7X1"/>
<proteinExistence type="predicted"/>
<sequence>MTKARRQETGGFVQEAASRFVGLVPGRFWRVTRKKCGHTLRKKVAHHLRLSSSFGFLSALGLASCLSLTGTWNCAKGGCFSLLTRRDMGAQGSSEISTWVASLAAGGGRVRSPVVLPERESQPALQNFLVPRQAQQAWKVAQLGVRGTKPEAPGEGCCRLTTVSHQEAGVARCLPRVGATPKARVRLMRSRNTLLKALLILEIGPSAGFPPRESGWSTSHTSVPTSFIWGSQALATRSCLPPPSTLHFSSDTRWTGSEHRRRGAPTLSFIHSSSRSPSWAWSCSWHQGTTGSTANRGAGSAGLGRICLLFTALRHREQLPLAVQRGQNGGGFLVL</sequence>
<gene>
    <name evidence="2" type="primary">LOC123617344</name>
</gene>
<dbReference type="RefSeq" id="XP_045373914.1">
    <property type="nucleotide sequence ID" value="XM_045517958.1"/>
</dbReference>
<evidence type="ECO:0000256" key="1">
    <source>
        <dbReference type="SAM" id="Phobius"/>
    </source>
</evidence>
<evidence type="ECO:0000313" key="2">
    <source>
        <dbReference type="RefSeq" id="XP_045373914.1"/>
    </source>
</evidence>
<protein>
    <submittedName>
        <fullName evidence="2">Uncharacterized protein LOC123617344</fullName>
    </submittedName>
</protein>
<keyword evidence="1" id="KW-0472">Membrane</keyword>
<reference evidence="2" key="1">
    <citation type="submission" date="2025-08" db="UniProtKB">
        <authorList>
            <consortium name="RefSeq"/>
        </authorList>
    </citation>
    <scope>IDENTIFICATION</scope>
    <source>
        <tissue evidence="2">Blood</tissue>
    </source>
</reference>
<accession>A0A9W3G7X1</accession>
<keyword evidence="1" id="KW-0812">Transmembrane</keyword>
<organism evidence="2">
    <name type="scientific">Camelus bactrianus</name>
    <name type="common">Bactrian camel</name>
    <dbReference type="NCBI Taxonomy" id="9837"/>
    <lineage>
        <taxon>Eukaryota</taxon>
        <taxon>Metazoa</taxon>
        <taxon>Chordata</taxon>
        <taxon>Craniata</taxon>
        <taxon>Vertebrata</taxon>
        <taxon>Euteleostomi</taxon>
        <taxon>Mammalia</taxon>
        <taxon>Eutheria</taxon>
        <taxon>Laurasiatheria</taxon>
        <taxon>Artiodactyla</taxon>
        <taxon>Tylopoda</taxon>
        <taxon>Camelidae</taxon>
        <taxon>Camelus</taxon>
    </lineage>
</organism>
<feature type="transmembrane region" description="Helical" evidence="1">
    <location>
        <begin position="50"/>
        <end position="72"/>
    </location>
</feature>